<dbReference type="PANTHER" id="PTHR11373">
    <property type="entry name" value="DEOXYNUCLEOSIDE TRIPHOSPHATE TRIPHOSPHOHYDROLASE"/>
    <property type="match status" value="1"/>
</dbReference>
<dbReference type="Proteomes" id="UP000244450">
    <property type="component" value="Unassembled WGS sequence"/>
</dbReference>
<organism evidence="3 4">
    <name type="scientific">Chitinophaga parva</name>
    <dbReference type="NCBI Taxonomy" id="2169414"/>
    <lineage>
        <taxon>Bacteria</taxon>
        <taxon>Pseudomonadati</taxon>
        <taxon>Bacteroidota</taxon>
        <taxon>Chitinophagia</taxon>
        <taxon>Chitinophagales</taxon>
        <taxon>Chitinophagaceae</taxon>
        <taxon>Chitinophaga</taxon>
    </lineage>
</organism>
<comment type="caution">
    <text evidence="3">The sequence shown here is derived from an EMBL/GenBank/DDBJ whole genome shotgun (WGS) entry which is preliminary data.</text>
</comment>
<keyword evidence="1" id="KW-0472">Membrane</keyword>
<name>A0A2T7BK16_9BACT</name>
<dbReference type="InterPro" id="IPR003607">
    <property type="entry name" value="HD/PDEase_dom"/>
</dbReference>
<dbReference type="InterPro" id="IPR045509">
    <property type="entry name" value="HD_assoc_2"/>
</dbReference>
<feature type="domain" description="HD" evidence="2">
    <location>
        <begin position="56"/>
        <end position="168"/>
    </location>
</feature>
<feature type="transmembrane region" description="Helical" evidence="1">
    <location>
        <begin position="12"/>
        <end position="33"/>
    </location>
</feature>
<evidence type="ECO:0000313" key="3">
    <source>
        <dbReference type="EMBL" id="PUZ27981.1"/>
    </source>
</evidence>
<dbReference type="Gene3D" id="1.10.3210.10">
    <property type="entry name" value="Hypothetical protein af1432"/>
    <property type="match status" value="1"/>
</dbReference>
<proteinExistence type="predicted"/>
<evidence type="ECO:0000313" key="4">
    <source>
        <dbReference type="Proteomes" id="UP000244450"/>
    </source>
</evidence>
<dbReference type="AlphaFoldDB" id="A0A2T7BK16"/>
<dbReference type="InterPro" id="IPR006674">
    <property type="entry name" value="HD_domain"/>
</dbReference>
<dbReference type="CDD" id="cd00077">
    <property type="entry name" value="HDc"/>
    <property type="match status" value="1"/>
</dbReference>
<dbReference type="GO" id="GO:0006203">
    <property type="term" value="P:dGTP catabolic process"/>
    <property type="evidence" value="ECO:0007669"/>
    <property type="project" value="TreeGrafter"/>
</dbReference>
<sequence length="421" mass="48355">MTDSKRKIVNDPVYGFITIDHPLIFAVISHPYYQRLRRIQQMALANMVYPGAMHTRFHHSLGAYHLMSCALTELKSKGIEITGEEEIAAKLAILLHDIGHGPYSHALESTIVEGVSHEQLSQWLMEQLNEELGGALRLTIEIFNDRYHKKFLHQLVSSQLDVDRMDYLNRDSFYTGVAEGVIAHDRILKMLTVHQGELMVEEKGVYSIEKFIVARRLMYWQVYLHKTVLSAENMLVKILERAKYLAHQGQELFCSPALRFFLYRHITGRHFEENPECLQEFCRLDDYDIMGAVKVWARHPDRILSLLCTWLVNRRLFKVVLSGEPFEQNVTDVLDRSIQDQLGIAAEDLHYFVFTGTASLRAYNVANERINILFKDGTVKDISSIDNALVSHTLAIPVKKFYICHPKIQATDVSGINIANV</sequence>
<protein>
    <submittedName>
        <fullName evidence="3">Phosphohydrolase</fullName>
    </submittedName>
</protein>
<dbReference type="Pfam" id="PF01966">
    <property type="entry name" value="HD"/>
    <property type="match status" value="1"/>
</dbReference>
<dbReference type="OrthoDB" id="9803619at2"/>
<evidence type="ECO:0000259" key="2">
    <source>
        <dbReference type="PROSITE" id="PS51831"/>
    </source>
</evidence>
<dbReference type="EMBL" id="QCYK01000001">
    <property type="protein sequence ID" value="PUZ27981.1"/>
    <property type="molecule type" value="Genomic_DNA"/>
</dbReference>
<dbReference type="Pfam" id="PF19276">
    <property type="entry name" value="HD_assoc_2"/>
    <property type="match status" value="1"/>
</dbReference>
<dbReference type="PROSITE" id="PS51831">
    <property type="entry name" value="HD"/>
    <property type="match status" value="1"/>
</dbReference>
<evidence type="ECO:0000256" key="1">
    <source>
        <dbReference type="SAM" id="Phobius"/>
    </source>
</evidence>
<keyword evidence="4" id="KW-1185">Reference proteome</keyword>
<dbReference type="GO" id="GO:0008832">
    <property type="term" value="F:dGTPase activity"/>
    <property type="evidence" value="ECO:0007669"/>
    <property type="project" value="TreeGrafter"/>
</dbReference>
<reference evidence="3 4" key="1">
    <citation type="submission" date="2018-04" db="EMBL/GenBank/DDBJ databases">
        <title>Chitinophaga fuyangensis sp. nov., isolated from soil in a chemical factory.</title>
        <authorList>
            <person name="Chen K."/>
        </authorList>
    </citation>
    <scope>NUCLEOTIDE SEQUENCE [LARGE SCALE GENOMIC DNA]</scope>
    <source>
        <strain evidence="3 4">LY-1</strain>
    </source>
</reference>
<accession>A0A2T7BK16</accession>
<dbReference type="RefSeq" id="WP_108684622.1">
    <property type="nucleotide sequence ID" value="NZ_QCYK01000001.1"/>
</dbReference>
<keyword evidence="1" id="KW-0812">Transmembrane</keyword>
<dbReference type="PANTHER" id="PTHR11373:SF4">
    <property type="entry name" value="DEOXYNUCLEOSIDE TRIPHOSPHATE TRIPHOSPHOHYDROLASE SAMHD1"/>
    <property type="match status" value="1"/>
</dbReference>
<dbReference type="SMART" id="SM00471">
    <property type="entry name" value="HDc"/>
    <property type="match status" value="1"/>
</dbReference>
<keyword evidence="1" id="KW-1133">Transmembrane helix</keyword>
<dbReference type="SUPFAM" id="SSF109604">
    <property type="entry name" value="HD-domain/PDEase-like"/>
    <property type="match status" value="1"/>
</dbReference>
<dbReference type="InterPro" id="IPR050135">
    <property type="entry name" value="dGTPase-like"/>
</dbReference>
<gene>
    <name evidence="3" type="ORF">DCC81_00380</name>
</gene>
<keyword evidence="3" id="KW-0378">Hydrolase</keyword>